<dbReference type="InterPro" id="IPR032675">
    <property type="entry name" value="LRR_dom_sf"/>
</dbReference>
<dbReference type="Proteomes" id="UP000787419">
    <property type="component" value="Unassembled WGS sequence"/>
</dbReference>
<keyword evidence="1" id="KW-0732">Signal</keyword>
<dbReference type="AlphaFoldDB" id="A0A9D6A7B0"/>
<dbReference type="PANTHER" id="PTHR45661">
    <property type="entry name" value="SURFACE ANTIGEN"/>
    <property type="match status" value="1"/>
</dbReference>
<dbReference type="PANTHER" id="PTHR45661:SF3">
    <property type="entry name" value="IG-LIKE DOMAIN-CONTAINING PROTEIN"/>
    <property type="match status" value="1"/>
</dbReference>
<proteinExistence type="predicted"/>
<reference evidence="2" key="1">
    <citation type="submission" date="2020-04" db="EMBL/GenBank/DDBJ databases">
        <title>Deep metagenomics examines the oral microbiome during advanced dental caries in children, revealing novel taxa and co-occurrences with host molecules.</title>
        <authorList>
            <person name="Baker J.L."/>
            <person name="Morton J.T."/>
            <person name="Dinis M."/>
            <person name="Alvarez R."/>
            <person name="Tran N.C."/>
            <person name="Knight R."/>
            <person name="Edlund A."/>
        </authorList>
    </citation>
    <scope>NUCLEOTIDE SEQUENCE</scope>
    <source>
        <strain evidence="2">JCVI_32_bin.50</strain>
    </source>
</reference>
<sequence>MKQTKLLFLLLLLMAIPATMQAYTQGEIVKKDGLIYQVIDLGHYKLSFVGTESSVSGTITVPASFNDGKGTTFTVTKVGGNENYNCTNITKITLPEGITEIGYGSFGGSSLTEVNIPSTVTTISHTAFYRLRALPKFTVASSSTNFSSDQNGCLYSKNMEDLYAVPTGITTEHGTYTINNKVKNIFKCAFTNAKGVKKIVLPTNLQSVETGFPSIIALSTELEAFELTPSSTSPFKVIDGVLFNGKTLTNYPPSKPTKDYKVPDDITNIAERAIEGSLYMESIDLNNVVTLSTNALYTDHKLKTVTLPANLQVPGTAGAIANCYNISEYKTPANCVNFEAIDGVVYSKGDHSTLYFFPPAKTVDGGKYTVKDWVKTVEKNAFFGSTTIQELTIPTNIQTINENAFNNMKVLTKVTFAETSNVQTIGNSAFGQCPLLKEATLPSSLTQLTNIFSLSENLETINVPAGSKLTTIVPNALQSNTKLKHFNFLGDCALTTIGAGAFQNLAQLQEFKFPKGVTDIQNNAFNGCKAMKTANFADDAIITTIGQGAFADCGLTSIDIPKSVTKLEREAFRNCKALSIVNVSEKLTDISPEAFKYCENLVDINVDKKNTMYSSVDGYLLTKDKKTLVIFPHGKAHAKFTLLPPSITKIGDYAFYECEKLTSVMIPNKVTSIGIRAFSLCKNLKDIAFLCDVPIASSNIDQRSNYMSFDDGTAGTTNMPKNINIYVRKDLKAQYDAIPFYKKFKSIQPSFEESGNEYLQVSPTVVDLLSVKSQNHTFVVPEKTTTNSNLEVALIGDYAFQNASSKIKEVVIKNNIEYIGAKAFMTQIDNNSSTIENVFFISKTPSKKMLSTTRFELDETNDNYKEFANTTNIYVKKSVAEKYKKEWKKQRWDTATGMMKDSPDDYQFYKQIDYKIKGTPALTNKFYSTFSREFAVDFGDVDNNNKRLFWDAAKNCPKVIAFTSGEKIGNSVIRMKSINLGGDIAKDGLYVPANTGVVLKAIDGSLPNDFYYRIGEEDIWNYTGDNIVKPVTIDAKDITDTENGNTNFYISNGKAFHVSQAQQFKVENKLTVGVHKAYININVPAGAKLSLVFDDGETTGIESIDAAENTASVNNDAYYNLNGQRVLNPTKGVYIHKGKKIIVK</sequence>
<dbReference type="EMBL" id="JABZTM010000028">
    <property type="protein sequence ID" value="MBF1446493.1"/>
    <property type="molecule type" value="Genomic_DNA"/>
</dbReference>
<organism evidence="2 3">
    <name type="scientific">Prevotella nigrescens</name>
    <dbReference type="NCBI Taxonomy" id="28133"/>
    <lineage>
        <taxon>Bacteria</taxon>
        <taxon>Pseudomonadati</taxon>
        <taxon>Bacteroidota</taxon>
        <taxon>Bacteroidia</taxon>
        <taxon>Bacteroidales</taxon>
        <taxon>Prevotellaceae</taxon>
        <taxon>Prevotella</taxon>
    </lineage>
</organism>
<dbReference type="SUPFAM" id="SSF52058">
    <property type="entry name" value="L domain-like"/>
    <property type="match status" value="1"/>
</dbReference>
<dbReference type="InterPro" id="IPR026906">
    <property type="entry name" value="LRR_5"/>
</dbReference>
<dbReference type="Pfam" id="PF13306">
    <property type="entry name" value="LRR_5"/>
    <property type="match status" value="7"/>
</dbReference>
<feature type="signal peptide" evidence="1">
    <location>
        <begin position="1"/>
        <end position="22"/>
    </location>
</feature>
<dbReference type="Gene3D" id="3.80.10.10">
    <property type="entry name" value="Ribonuclease Inhibitor"/>
    <property type="match status" value="4"/>
</dbReference>
<dbReference type="RefSeq" id="WP_278489532.1">
    <property type="nucleotide sequence ID" value="NZ_JABZTM010000028.1"/>
</dbReference>
<accession>A0A9D6A7B0</accession>
<name>A0A9D6A7B0_9BACT</name>
<feature type="chain" id="PRO_5038432507" evidence="1">
    <location>
        <begin position="23"/>
        <end position="1144"/>
    </location>
</feature>
<dbReference type="InterPro" id="IPR053139">
    <property type="entry name" value="Surface_bspA-like"/>
</dbReference>
<evidence type="ECO:0000313" key="3">
    <source>
        <dbReference type="Proteomes" id="UP000787419"/>
    </source>
</evidence>
<evidence type="ECO:0000313" key="2">
    <source>
        <dbReference type="EMBL" id="MBF1446493.1"/>
    </source>
</evidence>
<dbReference type="Gene3D" id="3.40.50.12480">
    <property type="match status" value="1"/>
</dbReference>
<protein>
    <submittedName>
        <fullName evidence="2">Leucine-rich repeat protein</fullName>
    </submittedName>
</protein>
<evidence type="ECO:0000256" key="1">
    <source>
        <dbReference type="SAM" id="SignalP"/>
    </source>
</evidence>
<comment type="caution">
    <text evidence="2">The sequence shown here is derived from an EMBL/GenBank/DDBJ whole genome shotgun (WGS) entry which is preliminary data.</text>
</comment>
<gene>
    <name evidence="2" type="ORF">HXN55_03760</name>
</gene>